<reference evidence="2 3" key="1">
    <citation type="submission" date="2012-04" db="EMBL/GenBank/DDBJ databases">
        <title>The Genome Sequence of Bartonella koehlerae C-29.</title>
        <authorList>
            <consortium name="The Broad Institute Genome Sequencing Platform"/>
            <consortium name="The Broad Institute Genome Sequencing Center for Infectious Disease"/>
            <person name="Feldgarden M."/>
            <person name="Kirby J."/>
            <person name="Kosoy M."/>
            <person name="Birtles R."/>
            <person name="Probert W.S."/>
            <person name="Chiaraviglio L."/>
            <person name="Walker B."/>
            <person name="Young S.K."/>
            <person name="Zeng Q."/>
            <person name="Gargeya S."/>
            <person name="Fitzgerald M."/>
            <person name="Haas B."/>
            <person name="Abouelleil A."/>
            <person name="Alvarado L."/>
            <person name="Arachchi H.M."/>
            <person name="Berlin A.M."/>
            <person name="Chapman S.B."/>
            <person name="Goldberg J."/>
            <person name="Griggs A."/>
            <person name="Gujja S."/>
            <person name="Hansen M."/>
            <person name="Howarth C."/>
            <person name="Imamovic A."/>
            <person name="Larimer J."/>
            <person name="McCowen C."/>
            <person name="Montmayeur A."/>
            <person name="Murphy C."/>
            <person name="Neiman D."/>
            <person name="Pearson M."/>
            <person name="Priest M."/>
            <person name="Roberts A."/>
            <person name="Saif S."/>
            <person name="Shea T."/>
            <person name="Sisk P."/>
            <person name="Sykes S."/>
            <person name="Wortman J."/>
            <person name="Nusbaum C."/>
            <person name="Birren B."/>
        </authorList>
    </citation>
    <scope>NUCLEOTIDE SEQUENCE [LARGE SCALE GENOMIC DNA]</scope>
    <source>
        <strain evidence="2 3">C-29</strain>
    </source>
</reference>
<dbReference type="EMBL" id="AHPL01000001">
    <property type="protein sequence ID" value="KEC56567.1"/>
    <property type="molecule type" value="Genomic_DNA"/>
</dbReference>
<dbReference type="PATRIC" id="fig|1134510.3.peg.88"/>
<dbReference type="HOGENOM" id="CLU_154391_0_0_5"/>
<feature type="transmembrane region" description="Helical" evidence="1">
    <location>
        <begin position="24"/>
        <end position="49"/>
    </location>
</feature>
<keyword evidence="1" id="KW-0812">Transmembrane</keyword>
<evidence type="ECO:0000313" key="3">
    <source>
        <dbReference type="Proteomes" id="UP000027015"/>
    </source>
</evidence>
<evidence type="ECO:0000256" key="1">
    <source>
        <dbReference type="SAM" id="Phobius"/>
    </source>
</evidence>
<keyword evidence="1" id="KW-1133">Transmembrane helix</keyword>
<name>A0A067WKX1_9HYPH</name>
<keyword evidence="3" id="KW-1185">Reference proteome</keyword>
<protein>
    <submittedName>
        <fullName evidence="2">Uncharacterized protein</fullName>
    </submittedName>
</protein>
<comment type="caution">
    <text evidence="2">The sequence shown here is derived from an EMBL/GenBank/DDBJ whole genome shotgun (WGS) entry which is preliminary data.</text>
</comment>
<dbReference type="eggNOG" id="ENOG5031CMT">
    <property type="taxonomic scope" value="Bacteria"/>
</dbReference>
<dbReference type="AlphaFoldDB" id="A0A067WKX1"/>
<sequence length="105" mass="12333">MLTMSLMQVLSETQMLGRARWNGIGYLIFFLPVFLWACIFAPLPILWGLHRLQDRKLKKNIQKLEETICTGDKISCLQNKPLLGETKSYFIRNQEVLKNFKENEE</sequence>
<gene>
    <name evidence="2" type="ORF">O9A_00061</name>
</gene>
<evidence type="ECO:0000313" key="2">
    <source>
        <dbReference type="EMBL" id="KEC56567.1"/>
    </source>
</evidence>
<dbReference type="Proteomes" id="UP000027015">
    <property type="component" value="Unassembled WGS sequence"/>
</dbReference>
<accession>A0A067WKX1</accession>
<keyword evidence="1" id="KW-0472">Membrane</keyword>
<proteinExistence type="predicted"/>
<organism evidence="2 3">
    <name type="scientific">Bartonella koehlerae C-29</name>
    <dbReference type="NCBI Taxonomy" id="1134510"/>
    <lineage>
        <taxon>Bacteria</taxon>
        <taxon>Pseudomonadati</taxon>
        <taxon>Pseudomonadota</taxon>
        <taxon>Alphaproteobacteria</taxon>
        <taxon>Hyphomicrobiales</taxon>
        <taxon>Bartonellaceae</taxon>
        <taxon>Bartonella</taxon>
    </lineage>
</organism>